<name>A0A9D9D9C7_9GAMM</name>
<dbReference type="Pfam" id="PF02325">
    <property type="entry name" value="CCB3_YggT"/>
    <property type="match status" value="1"/>
</dbReference>
<feature type="transmembrane region" description="Helical" evidence="1">
    <location>
        <begin position="6"/>
        <end position="22"/>
    </location>
</feature>
<gene>
    <name evidence="2" type="ORF">IAB19_00520</name>
</gene>
<reference evidence="2" key="2">
    <citation type="journal article" date="2021" name="PeerJ">
        <title>Extensive microbial diversity within the chicken gut microbiome revealed by metagenomics and culture.</title>
        <authorList>
            <person name="Gilroy R."/>
            <person name="Ravi A."/>
            <person name="Getino M."/>
            <person name="Pursley I."/>
            <person name="Horton D.L."/>
            <person name="Alikhan N.F."/>
            <person name="Baker D."/>
            <person name="Gharbi K."/>
            <person name="Hall N."/>
            <person name="Watson M."/>
            <person name="Adriaenssens E.M."/>
            <person name="Foster-Nyarko E."/>
            <person name="Jarju S."/>
            <person name="Secka A."/>
            <person name="Antonio M."/>
            <person name="Oren A."/>
            <person name="Chaudhuri R.R."/>
            <person name="La Ragione R."/>
            <person name="Hildebrand F."/>
            <person name="Pallen M.J."/>
        </authorList>
    </citation>
    <scope>NUCLEOTIDE SEQUENCE</scope>
    <source>
        <strain evidence="2">17213</strain>
    </source>
</reference>
<protein>
    <submittedName>
        <fullName evidence="2">YggT family protein</fullName>
    </submittedName>
</protein>
<accession>A0A9D9D9C7</accession>
<feature type="transmembrane region" description="Helical" evidence="1">
    <location>
        <begin position="58"/>
        <end position="77"/>
    </location>
</feature>
<evidence type="ECO:0000313" key="3">
    <source>
        <dbReference type="Proteomes" id="UP000823631"/>
    </source>
</evidence>
<dbReference type="GO" id="GO:0016020">
    <property type="term" value="C:membrane"/>
    <property type="evidence" value="ECO:0007669"/>
    <property type="project" value="InterPro"/>
</dbReference>
<comment type="caution">
    <text evidence="2">The sequence shown here is derived from an EMBL/GenBank/DDBJ whole genome shotgun (WGS) entry which is preliminary data.</text>
</comment>
<dbReference type="InterPro" id="IPR003425">
    <property type="entry name" value="CCB3/YggT"/>
</dbReference>
<feature type="transmembrane region" description="Helical" evidence="1">
    <location>
        <begin position="148"/>
        <end position="170"/>
    </location>
</feature>
<reference evidence="2" key="1">
    <citation type="submission" date="2020-10" db="EMBL/GenBank/DDBJ databases">
        <authorList>
            <person name="Gilroy R."/>
        </authorList>
    </citation>
    <scope>NUCLEOTIDE SEQUENCE</scope>
    <source>
        <strain evidence="2">17213</strain>
    </source>
</reference>
<feature type="transmembrane region" description="Helical" evidence="1">
    <location>
        <begin position="89"/>
        <end position="113"/>
    </location>
</feature>
<keyword evidence="1" id="KW-1133">Transmembrane helix</keyword>
<evidence type="ECO:0000256" key="1">
    <source>
        <dbReference type="SAM" id="Phobius"/>
    </source>
</evidence>
<keyword evidence="1" id="KW-0812">Transmembrane</keyword>
<organism evidence="2 3">
    <name type="scientific">Candidatus Avisuccinivibrio stercorigallinarum</name>
    <dbReference type="NCBI Taxonomy" id="2840704"/>
    <lineage>
        <taxon>Bacteria</taxon>
        <taxon>Pseudomonadati</taxon>
        <taxon>Pseudomonadota</taxon>
        <taxon>Gammaproteobacteria</taxon>
        <taxon>Aeromonadales</taxon>
        <taxon>Succinivibrionaceae</taxon>
        <taxon>Succinivibrionaceae incertae sedis</taxon>
        <taxon>Candidatus Avisuccinivibrio</taxon>
    </lineage>
</organism>
<proteinExistence type="predicted"/>
<sequence length="177" mass="20415">MLNIYIIIAEALVMLFELRFLLQSSSADYYHPFTQAILKLTNPIVNISFIRNMHVKQFFVGGLLVAFVISFVFWTAFGSWIRISMEYNLLLGLLMPLKVFGYLIFMLLIVQALTSWLPSTRHISYYCYQLTAPLVAPVQRIIPPIGMIDISLMIVLIAMYAVNSLFYRLFGMLWAIL</sequence>
<dbReference type="AlphaFoldDB" id="A0A9D9D9C7"/>
<dbReference type="EMBL" id="JADINH010000006">
    <property type="protein sequence ID" value="MBO8414853.1"/>
    <property type="molecule type" value="Genomic_DNA"/>
</dbReference>
<dbReference type="Proteomes" id="UP000823631">
    <property type="component" value="Unassembled WGS sequence"/>
</dbReference>
<evidence type="ECO:0000313" key="2">
    <source>
        <dbReference type="EMBL" id="MBO8414853.1"/>
    </source>
</evidence>
<keyword evidence="1" id="KW-0472">Membrane</keyword>